<dbReference type="EMBL" id="JANPWB010000008">
    <property type="protein sequence ID" value="KAJ1163431.1"/>
    <property type="molecule type" value="Genomic_DNA"/>
</dbReference>
<organism evidence="1 2">
    <name type="scientific">Pleurodeles waltl</name>
    <name type="common">Iberian ribbed newt</name>
    <dbReference type="NCBI Taxonomy" id="8319"/>
    <lineage>
        <taxon>Eukaryota</taxon>
        <taxon>Metazoa</taxon>
        <taxon>Chordata</taxon>
        <taxon>Craniata</taxon>
        <taxon>Vertebrata</taxon>
        <taxon>Euteleostomi</taxon>
        <taxon>Amphibia</taxon>
        <taxon>Batrachia</taxon>
        <taxon>Caudata</taxon>
        <taxon>Salamandroidea</taxon>
        <taxon>Salamandridae</taxon>
        <taxon>Pleurodelinae</taxon>
        <taxon>Pleurodeles</taxon>
    </lineage>
</organism>
<name>A0AAV7SH73_PLEWA</name>
<protein>
    <submittedName>
        <fullName evidence="1">Uncharacterized protein</fullName>
    </submittedName>
</protein>
<reference evidence="1" key="1">
    <citation type="journal article" date="2022" name="bioRxiv">
        <title>Sequencing and chromosome-scale assembly of the giantPleurodeles waltlgenome.</title>
        <authorList>
            <person name="Brown T."/>
            <person name="Elewa A."/>
            <person name="Iarovenko S."/>
            <person name="Subramanian E."/>
            <person name="Araus A.J."/>
            <person name="Petzold A."/>
            <person name="Susuki M."/>
            <person name="Suzuki K.-i.T."/>
            <person name="Hayashi T."/>
            <person name="Toyoda A."/>
            <person name="Oliveira C."/>
            <person name="Osipova E."/>
            <person name="Leigh N.D."/>
            <person name="Simon A."/>
            <person name="Yun M.H."/>
        </authorList>
    </citation>
    <scope>NUCLEOTIDE SEQUENCE</scope>
    <source>
        <strain evidence="1">20211129_DDA</strain>
        <tissue evidence="1">Liver</tissue>
    </source>
</reference>
<sequence length="152" mass="16771">MPLRVLPRPAAGAYSLGRPPAVDEECGPGLVVGLSGHNDSWLLMAGCGARAEQYQRTSTLRAEDWEPFLGSRGKWKEVLEDIERQALGAREAIKRMARIKSLGTDGLSAEFYSTYSTKLVPIWKSYTKPLVAGRLPDTTKHASDLAIKTWKK</sequence>
<dbReference type="AlphaFoldDB" id="A0AAV7SH73"/>
<proteinExistence type="predicted"/>
<keyword evidence="2" id="KW-1185">Reference proteome</keyword>
<evidence type="ECO:0000313" key="1">
    <source>
        <dbReference type="EMBL" id="KAJ1163431.1"/>
    </source>
</evidence>
<gene>
    <name evidence="1" type="ORF">NDU88_003889</name>
</gene>
<accession>A0AAV7SH73</accession>
<evidence type="ECO:0000313" key="2">
    <source>
        <dbReference type="Proteomes" id="UP001066276"/>
    </source>
</evidence>
<comment type="caution">
    <text evidence="1">The sequence shown here is derived from an EMBL/GenBank/DDBJ whole genome shotgun (WGS) entry which is preliminary data.</text>
</comment>
<dbReference type="Proteomes" id="UP001066276">
    <property type="component" value="Chromosome 4_2"/>
</dbReference>